<dbReference type="InterPro" id="IPR010730">
    <property type="entry name" value="HET"/>
</dbReference>
<organism evidence="2 3">
    <name type="scientific">Aspergillus avenaceus</name>
    <dbReference type="NCBI Taxonomy" id="36643"/>
    <lineage>
        <taxon>Eukaryota</taxon>
        <taxon>Fungi</taxon>
        <taxon>Dikarya</taxon>
        <taxon>Ascomycota</taxon>
        <taxon>Pezizomycotina</taxon>
        <taxon>Eurotiomycetes</taxon>
        <taxon>Eurotiomycetidae</taxon>
        <taxon>Eurotiales</taxon>
        <taxon>Aspergillaceae</taxon>
        <taxon>Aspergillus</taxon>
        <taxon>Aspergillus subgen. Circumdati</taxon>
    </lineage>
</organism>
<dbReference type="InterPro" id="IPR055530">
    <property type="entry name" value="DUF7104"/>
</dbReference>
<dbReference type="PANTHER" id="PTHR24148">
    <property type="entry name" value="ANKYRIN REPEAT DOMAIN-CONTAINING PROTEIN 39 HOMOLOG-RELATED"/>
    <property type="match status" value="1"/>
</dbReference>
<reference evidence="2 3" key="1">
    <citation type="submission" date="2019-04" db="EMBL/GenBank/DDBJ databases">
        <title>Friends and foes A comparative genomics study of 23 Aspergillus species from section Flavi.</title>
        <authorList>
            <consortium name="DOE Joint Genome Institute"/>
            <person name="Kjaerbolling I."/>
            <person name="Vesth T."/>
            <person name="Frisvad J.C."/>
            <person name="Nybo J.L."/>
            <person name="Theobald S."/>
            <person name="Kildgaard S."/>
            <person name="Isbrandt T."/>
            <person name="Kuo A."/>
            <person name="Sato A."/>
            <person name="Lyhne E.K."/>
            <person name="Kogle M.E."/>
            <person name="Wiebenga A."/>
            <person name="Kun R.S."/>
            <person name="Lubbers R.J."/>
            <person name="Makela M.R."/>
            <person name="Barry K."/>
            <person name="Chovatia M."/>
            <person name="Clum A."/>
            <person name="Daum C."/>
            <person name="Haridas S."/>
            <person name="He G."/>
            <person name="LaButti K."/>
            <person name="Lipzen A."/>
            <person name="Mondo S."/>
            <person name="Riley R."/>
            <person name="Salamov A."/>
            <person name="Simmons B.A."/>
            <person name="Magnuson J.K."/>
            <person name="Henrissat B."/>
            <person name="Mortensen U.H."/>
            <person name="Larsen T.O."/>
            <person name="Devries R.P."/>
            <person name="Grigoriev I.V."/>
            <person name="Machida M."/>
            <person name="Baker S.E."/>
            <person name="Andersen M.R."/>
        </authorList>
    </citation>
    <scope>NUCLEOTIDE SEQUENCE [LARGE SCALE GENOMIC DNA]</scope>
    <source>
        <strain evidence="2 3">IBT 18842</strain>
    </source>
</reference>
<dbReference type="PANTHER" id="PTHR24148:SF78">
    <property type="entry name" value="HETEROKARYON INCOMPATIBILITY DOMAIN-CONTAINING PROTEIN"/>
    <property type="match status" value="1"/>
</dbReference>
<evidence type="ECO:0000259" key="1">
    <source>
        <dbReference type="Pfam" id="PF06985"/>
    </source>
</evidence>
<proteinExistence type="predicted"/>
<dbReference type="AlphaFoldDB" id="A0A5N6U547"/>
<dbReference type="EMBL" id="ML742035">
    <property type="protein sequence ID" value="KAE8153767.1"/>
    <property type="molecule type" value="Genomic_DNA"/>
</dbReference>
<accession>A0A5N6U547</accession>
<name>A0A5N6U547_ASPAV</name>
<dbReference type="Pfam" id="PF23397">
    <property type="entry name" value="DUF7104"/>
    <property type="match status" value="6"/>
</dbReference>
<dbReference type="Gene3D" id="1.20.5.340">
    <property type="match status" value="1"/>
</dbReference>
<dbReference type="Pfam" id="PF06985">
    <property type="entry name" value="HET"/>
    <property type="match status" value="1"/>
</dbReference>
<keyword evidence="3" id="KW-1185">Reference proteome</keyword>
<evidence type="ECO:0000313" key="3">
    <source>
        <dbReference type="Proteomes" id="UP000325780"/>
    </source>
</evidence>
<sequence>MLSFPYSPLLYGTRTTRMLRLLPSEDVTAPIECQLFNYSLLETKGRHLYEALSYVWGSNENPQMMRVDGVEVFITQNLYAALMHLRNAQLERILWVDAVCINQRDNEEKSEQIGFMQMIYGYADRVVVWLGEAEDNSDEAIEHIRVAAEDNSPTHIPSPMGEARAKLFDHNACLKLLQRPWFERTWILQEVGLARNIAIMCGSAKINGYSFWLGLTKLVALENLNLPRRAQPVANLIKGSIFRSPYDPGSQGEFSMGELLDMYHTQKVTLQHDKIYALIGLSADSSAILPDYHLPWSMVFQQVVTHILPEGCHIDTLPEHEVAMIEAKGYVLGRIGSVGGYNIESGKQHMRIDFSNTVQSEPYKSIQTHTYRQRQVSQWALQPSAKPIQEGDILWLFEGASKPSILRLSKGLFSVIAISATLKPGVVESVDIKRDLVAKIPQGRPHTISAIWQLGVNEAKSRKGCLTDFLLKSPRPQDSDVHAKNTRRCDAELIAEDIVKIIIGLRKGEEVKAMNLLLDQNELLIPYSEHENPAEGFIRLCKGETVMRALTATLIETSLHILISLFEQRGDGLRITEEVVNAAAANSDWSTGIMEILLKYRGENLPITAKVCETAAVNSHRGSSQLLELLLKVRGENLPITKEVVRAAASNTINSCDFPIKILFKYIKNPPITEDMIDIAASNGIMSAEIMMQLYEHSIEGLPVTEDVVKVAAACPHYGADRLFTLLYNYSNKSLPITEEVVKAAAANPGYGENIVRQIIEYTGGCLPITEAVVVAAASNRGLKGSEILKAMNDLGKPLPITEDVVKAAVSNTGEQGGKIVAYLCEQSKDLPISEEMVIMAIANRQDFGYTCMAALFDHKDSLIISDKIIQAAATSPSWHKRRIFREKGLLPEDHTILKRGTW</sequence>
<feature type="domain" description="Heterokaryon incompatibility" evidence="1">
    <location>
        <begin position="49"/>
        <end position="190"/>
    </location>
</feature>
<protein>
    <submittedName>
        <fullName evidence="2">Heterokaryon incompatibility protein-domain-containing protein</fullName>
    </submittedName>
</protein>
<dbReference type="OrthoDB" id="3477286at2759"/>
<dbReference type="Proteomes" id="UP000325780">
    <property type="component" value="Unassembled WGS sequence"/>
</dbReference>
<dbReference type="InterPro" id="IPR052895">
    <property type="entry name" value="HetReg/Transcr_Mod"/>
</dbReference>
<gene>
    <name evidence="2" type="ORF">BDV25DRAFT_148770</name>
</gene>
<evidence type="ECO:0000313" key="2">
    <source>
        <dbReference type="EMBL" id="KAE8153767.1"/>
    </source>
</evidence>